<proteinExistence type="predicted"/>
<evidence type="ECO:0000313" key="1">
    <source>
        <dbReference type="EMBL" id="QTA92379.1"/>
    </source>
</evidence>
<dbReference type="AlphaFoldDB" id="A0A975BW93"/>
<sequence length="63" mass="7267">MPPLQGLVGFPSIRYNQFLFTRCSIFFDPIRPESLSFLQKRESVFCRFYESGSSGILLSQAWA</sequence>
<dbReference type="EMBL" id="CP061800">
    <property type="protein sequence ID" value="QTA92379.1"/>
    <property type="molecule type" value="Genomic_DNA"/>
</dbReference>
<protein>
    <submittedName>
        <fullName evidence="1">Uncharacterized protein</fullName>
    </submittedName>
</protein>
<evidence type="ECO:0000313" key="2">
    <source>
        <dbReference type="Proteomes" id="UP000663722"/>
    </source>
</evidence>
<name>A0A975BW93_9BACT</name>
<reference evidence="1" key="1">
    <citation type="journal article" date="2021" name="Microb. Physiol.">
        <title>Proteogenomic Insights into the Physiology of Marine, Sulfate-Reducing, Filamentous Desulfonema limicola and Desulfonema magnum.</title>
        <authorList>
            <person name="Schnaars V."/>
            <person name="Wohlbrand L."/>
            <person name="Scheve S."/>
            <person name="Hinrichs C."/>
            <person name="Reinhardt R."/>
            <person name="Rabus R."/>
        </authorList>
    </citation>
    <scope>NUCLEOTIDE SEQUENCE</scope>
    <source>
        <strain evidence="1">4be13</strain>
    </source>
</reference>
<gene>
    <name evidence="1" type="ORF">dnm_084580</name>
</gene>
<dbReference type="KEGG" id="dmm:dnm_084580"/>
<dbReference type="Proteomes" id="UP000663722">
    <property type="component" value="Chromosome"/>
</dbReference>
<keyword evidence="2" id="KW-1185">Reference proteome</keyword>
<accession>A0A975BW93</accession>
<organism evidence="1 2">
    <name type="scientific">Desulfonema magnum</name>
    <dbReference type="NCBI Taxonomy" id="45655"/>
    <lineage>
        <taxon>Bacteria</taxon>
        <taxon>Pseudomonadati</taxon>
        <taxon>Thermodesulfobacteriota</taxon>
        <taxon>Desulfobacteria</taxon>
        <taxon>Desulfobacterales</taxon>
        <taxon>Desulfococcaceae</taxon>
        <taxon>Desulfonema</taxon>
    </lineage>
</organism>